<reference evidence="7" key="3">
    <citation type="journal article" date="2019" name="G3 (Bethesda)">
        <title>Hybrid Assembly of the Genome of the Entomopathogenic Nematode Steinernema carpocapsae Identifies the X-Chromosome.</title>
        <authorList>
            <person name="Serra L."/>
            <person name="Macchietto M."/>
            <person name="Macias-Munoz A."/>
            <person name="McGill C.J."/>
            <person name="Rodriguez I.M."/>
            <person name="Rodriguez B."/>
            <person name="Murad R."/>
            <person name="Mortazavi A."/>
        </authorList>
    </citation>
    <scope>NUCLEOTIDE SEQUENCE</scope>
    <source>
        <strain evidence="7">ALL</strain>
    </source>
</reference>
<comment type="catalytic activity">
    <reaction evidence="1">
        <text>[protein]-peptidylproline (omega=180) = [protein]-peptidylproline (omega=0)</text>
        <dbReference type="Rhea" id="RHEA:16237"/>
        <dbReference type="Rhea" id="RHEA-COMP:10747"/>
        <dbReference type="Rhea" id="RHEA-COMP:10748"/>
        <dbReference type="ChEBI" id="CHEBI:83833"/>
        <dbReference type="ChEBI" id="CHEBI:83834"/>
        <dbReference type="EC" id="5.2.1.8"/>
    </reaction>
</comment>
<evidence type="ECO:0000256" key="3">
    <source>
        <dbReference type="ARBA" id="ARBA00023110"/>
    </source>
</evidence>
<feature type="compositionally biased region" description="Low complexity" evidence="5">
    <location>
        <begin position="581"/>
        <end position="604"/>
    </location>
</feature>
<dbReference type="InterPro" id="IPR020892">
    <property type="entry name" value="Cyclophilin-type_PPIase_CS"/>
</dbReference>
<feature type="compositionally biased region" description="Low complexity" evidence="5">
    <location>
        <begin position="541"/>
        <end position="550"/>
    </location>
</feature>
<feature type="compositionally biased region" description="Basic and acidic residues" evidence="5">
    <location>
        <begin position="386"/>
        <end position="427"/>
    </location>
</feature>
<dbReference type="OrthoDB" id="193499at2759"/>
<dbReference type="GO" id="GO:0016018">
    <property type="term" value="F:cyclosporin A binding"/>
    <property type="evidence" value="ECO:0007669"/>
    <property type="project" value="TreeGrafter"/>
</dbReference>
<comment type="caution">
    <text evidence="7">The sequence shown here is derived from an EMBL/GenBank/DDBJ whole genome shotgun (WGS) entry which is preliminary data.</text>
</comment>
<feature type="compositionally biased region" description="Basic and acidic residues" evidence="5">
    <location>
        <begin position="444"/>
        <end position="454"/>
    </location>
</feature>
<feature type="compositionally biased region" description="Polar residues" evidence="5">
    <location>
        <begin position="557"/>
        <end position="578"/>
    </location>
</feature>
<feature type="compositionally biased region" description="Basic and acidic residues" evidence="5">
    <location>
        <begin position="255"/>
        <end position="298"/>
    </location>
</feature>
<dbReference type="InterPro" id="IPR002130">
    <property type="entry name" value="Cyclophilin-type_PPIase_dom"/>
</dbReference>
<dbReference type="PROSITE" id="PS00170">
    <property type="entry name" value="CSA_PPIASE_1"/>
    <property type="match status" value="1"/>
</dbReference>
<gene>
    <name evidence="7" type="ORF">L596_015445</name>
</gene>
<dbReference type="GO" id="GO:0005739">
    <property type="term" value="C:mitochondrion"/>
    <property type="evidence" value="ECO:0007669"/>
    <property type="project" value="TreeGrafter"/>
</dbReference>
<evidence type="ECO:0000256" key="4">
    <source>
        <dbReference type="ARBA" id="ARBA00023235"/>
    </source>
</evidence>
<dbReference type="InterPro" id="IPR029000">
    <property type="entry name" value="Cyclophilin-like_dom_sf"/>
</dbReference>
<protein>
    <recommendedName>
        <fullName evidence="2">peptidylprolyl isomerase</fullName>
        <ecNumber evidence="2">5.2.1.8</ecNumber>
    </recommendedName>
</protein>
<evidence type="ECO:0000256" key="1">
    <source>
        <dbReference type="ARBA" id="ARBA00000971"/>
    </source>
</evidence>
<evidence type="ECO:0000259" key="6">
    <source>
        <dbReference type="PROSITE" id="PS50072"/>
    </source>
</evidence>
<dbReference type="FunFam" id="2.40.100.10:FF:000005">
    <property type="entry name" value="Peptidyl-prolyl cis-trans isomerase G"/>
    <property type="match status" value="1"/>
</dbReference>
<dbReference type="GO" id="GO:0003755">
    <property type="term" value="F:peptidyl-prolyl cis-trans isomerase activity"/>
    <property type="evidence" value="ECO:0007669"/>
    <property type="project" value="UniProtKB-KW"/>
</dbReference>
<reference evidence="7" key="1">
    <citation type="submission" date="2013-11" db="EMBL/GenBank/DDBJ databases">
        <authorList>
            <person name="Sternberg P."/>
            <person name="Dillman A."/>
            <person name="Macchietto M."/>
        </authorList>
    </citation>
    <scope>NUCLEOTIDE SEQUENCE</scope>
    <source>
        <strain evidence="7">ALL</strain>
    </source>
</reference>
<dbReference type="AlphaFoldDB" id="A0A4U5NF05"/>
<dbReference type="Gene3D" id="2.40.100.10">
    <property type="entry name" value="Cyclophilin-like"/>
    <property type="match status" value="1"/>
</dbReference>
<keyword evidence="4" id="KW-0413">Isomerase</keyword>
<dbReference type="PROSITE" id="PS50072">
    <property type="entry name" value="CSA_PPIASE_2"/>
    <property type="match status" value="1"/>
</dbReference>
<dbReference type="PRINTS" id="PR00153">
    <property type="entry name" value="CSAPPISMRASE"/>
</dbReference>
<feature type="domain" description="PPIase cyclophilin-type" evidence="6">
    <location>
        <begin position="13"/>
        <end position="178"/>
    </location>
</feature>
<evidence type="ECO:0000313" key="7">
    <source>
        <dbReference type="EMBL" id="TKR81599.1"/>
    </source>
</evidence>
<feature type="compositionally biased region" description="Basic and acidic residues" evidence="5">
    <location>
        <begin position="188"/>
        <end position="200"/>
    </location>
</feature>
<evidence type="ECO:0000256" key="5">
    <source>
        <dbReference type="SAM" id="MobiDB-lite"/>
    </source>
</evidence>
<feature type="region of interest" description="Disordered" evidence="5">
    <location>
        <begin position="481"/>
        <end position="604"/>
    </location>
</feature>
<dbReference type="EC" id="5.2.1.8" evidence="2"/>
<name>A0A4U5NF05_STECR</name>
<dbReference type="PANTHER" id="PTHR11071">
    <property type="entry name" value="PEPTIDYL-PROLYL CIS-TRANS ISOMERASE"/>
    <property type="match status" value="1"/>
</dbReference>
<proteinExistence type="predicted"/>
<feature type="region of interest" description="Disordered" evidence="5">
    <location>
        <begin position="185"/>
        <end position="454"/>
    </location>
</feature>
<dbReference type="PANTHER" id="PTHR11071:SF561">
    <property type="entry name" value="PEPTIDYL-PROLYL CIS-TRANS ISOMERASE D-RELATED"/>
    <property type="match status" value="1"/>
</dbReference>
<feature type="compositionally biased region" description="Basic and acidic residues" evidence="5">
    <location>
        <begin position="504"/>
        <end position="528"/>
    </location>
</feature>
<dbReference type="EMBL" id="AZBU02000004">
    <property type="protein sequence ID" value="TKR81599.1"/>
    <property type="molecule type" value="Genomic_DNA"/>
</dbReference>
<feature type="compositionally biased region" description="Basic residues" evidence="5">
    <location>
        <begin position="299"/>
        <end position="385"/>
    </location>
</feature>
<dbReference type="GO" id="GO:0006457">
    <property type="term" value="P:protein folding"/>
    <property type="evidence" value="ECO:0007669"/>
    <property type="project" value="InterPro"/>
</dbReference>
<organism evidence="7">
    <name type="scientific">Steinernema carpocapsae</name>
    <name type="common">Entomopathogenic nematode</name>
    <dbReference type="NCBI Taxonomy" id="34508"/>
    <lineage>
        <taxon>Eukaryota</taxon>
        <taxon>Metazoa</taxon>
        <taxon>Ecdysozoa</taxon>
        <taxon>Nematoda</taxon>
        <taxon>Chromadorea</taxon>
        <taxon>Rhabditida</taxon>
        <taxon>Tylenchina</taxon>
        <taxon>Panagrolaimomorpha</taxon>
        <taxon>Strongyloidoidea</taxon>
        <taxon>Steinernematidae</taxon>
        <taxon>Steinernema</taxon>
    </lineage>
</organism>
<accession>A0A4U5NF05</accession>
<dbReference type="SUPFAM" id="SSF50891">
    <property type="entry name" value="Cyclophilin-like"/>
    <property type="match status" value="1"/>
</dbReference>
<keyword evidence="3" id="KW-0697">Rotamase</keyword>
<reference evidence="7" key="2">
    <citation type="journal article" date="2015" name="Genome Biol.">
        <title>Comparative genomics of Steinernema reveals deeply conserved gene regulatory networks.</title>
        <authorList>
            <person name="Dillman A.R."/>
            <person name="Macchietto M."/>
            <person name="Porter C.F."/>
            <person name="Rogers A."/>
            <person name="Williams B."/>
            <person name="Antoshechkin I."/>
            <person name="Lee M.M."/>
            <person name="Goodwin Z."/>
            <person name="Lu X."/>
            <person name="Lewis E.E."/>
            <person name="Goodrich-Blair H."/>
            <person name="Stock S.P."/>
            <person name="Adams B.J."/>
            <person name="Sternberg P.W."/>
            <person name="Mortazavi A."/>
        </authorList>
    </citation>
    <scope>NUCLEOTIDE SEQUENCE [LARGE SCALE GENOMIC DNA]</scope>
    <source>
        <strain evidence="7">ALL</strain>
    </source>
</reference>
<evidence type="ECO:0000256" key="2">
    <source>
        <dbReference type="ARBA" id="ARBA00013194"/>
    </source>
</evidence>
<dbReference type="Pfam" id="PF00160">
    <property type="entry name" value="Pro_isomerase"/>
    <property type="match status" value="1"/>
</dbReference>
<dbReference type="STRING" id="34508.A0A4U5NF05"/>
<sequence length="604" mass="68855">MSSKPKKERRRCYFDITIDGRMAGRVVFELFDDVAPVTCENFLKLCTGEAGIGKNTGQPLHYKGSLFHRVIKNFMIQGGDFTAGNGTGGESIYGGMFDDEEFVFKHDEPYLLSMANKGKNTNGSQFFITTKATPHLDGLHVVFGRVHSGKEVVDEIEHLKVNGKSKPYADVVILTCGQLVKKVSAKRKYSDSEGSEKMDASESDSDDRKKKRSKRPRGSDEENKTESVAAFSTVRAEDLPEEPENQHSFLMRRSKTPEHIRKEREVKKKVEKKQEKSVDRESRKKNGQDRSRSRTPDRRRSRSPIRKRSRSPIRKRSRSPMLRKRSRSPVRKRSRSPVRKRSRSPVRKRSRSPGRKRSRSTDRKRSRSPGRQSKRSTERRRSRSPRRGDRDRYDHRDRRGGRDRSRSRDRRRDRPGDRNERDNGEKKVKVKGRGALRFNAAAFGREKTPPHWRKEEQRLVKFSEFEKQRDAASKVEDIAMKVTSHKEEEASSPAHAGKHSPIRFVREATPEKVELPDDSPERTPEGSPKKAASRSPERSPAKSAKSSPKGSPERSASRSQNGSPKRSPSRSRNGSPEKSASRSPDSLRSRRSASSRASSVASSE</sequence>